<name>A0ABX1NB17_9RHOO</name>
<dbReference type="InterPro" id="IPR037069">
    <property type="entry name" value="AcylCoA_DH/ox_N_sf"/>
</dbReference>
<dbReference type="PIRSF" id="PIRSF016578">
    <property type="entry name" value="HsaA"/>
    <property type="match status" value="1"/>
</dbReference>
<organism evidence="9 10">
    <name type="scientific">Aromatoleum toluolicum</name>
    <dbReference type="NCBI Taxonomy" id="90060"/>
    <lineage>
        <taxon>Bacteria</taxon>
        <taxon>Pseudomonadati</taxon>
        <taxon>Pseudomonadota</taxon>
        <taxon>Betaproteobacteria</taxon>
        <taxon>Rhodocyclales</taxon>
        <taxon>Rhodocyclaceae</taxon>
        <taxon>Aromatoleum</taxon>
    </lineage>
</organism>
<comment type="similarity">
    <text evidence="2 5">Belongs to the acyl-CoA dehydrogenase family.</text>
</comment>
<dbReference type="Gene3D" id="1.20.140.10">
    <property type="entry name" value="Butyryl-CoA Dehydrogenase, subunit A, domain 3"/>
    <property type="match status" value="1"/>
</dbReference>
<keyword evidence="10" id="KW-1185">Reference proteome</keyword>
<accession>A0ABX1NB17</accession>
<dbReference type="PROSITE" id="PS00072">
    <property type="entry name" value="ACYL_COA_DH_1"/>
    <property type="match status" value="1"/>
</dbReference>
<evidence type="ECO:0000256" key="4">
    <source>
        <dbReference type="ARBA" id="ARBA00022827"/>
    </source>
</evidence>
<dbReference type="Pfam" id="PF02771">
    <property type="entry name" value="Acyl-CoA_dh_N"/>
    <property type="match status" value="1"/>
</dbReference>
<dbReference type="InterPro" id="IPR009100">
    <property type="entry name" value="AcylCoA_DH/oxidase_NM_dom_sf"/>
</dbReference>
<dbReference type="PANTHER" id="PTHR43884:SF12">
    <property type="entry name" value="ISOVALERYL-COA DEHYDROGENASE, MITOCHONDRIAL-RELATED"/>
    <property type="match status" value="1"/>
</dbReference>
<dbReference type="SUPFAM" id="SSF47203">
    <property type="entry name" value="Acyl-CoA dehydrogenase C-terminal domain-like"/>
    <property type="match status" value="1"/>
</dbReference>
<feature type="domain" description="Acyl-CoA dehydrogenase/oxidase C-terminal" evidence="6">
    <location>
        <begin position="220"/>
        <end position="368"/>
    </location>
</feature>
<reference evidence="9 10" key="1">
    <citation type="submission" date="2019-12" db="EMBL/GenBank/DDBJ databases">
        <title>Comparative genomics gives insights into the taxonomy of the Azoarcus-Aromatoleum group and reveals separate origins of nif in the plant-associated Azoarcus and non-plant-associated Aromatoleum sub-groups.</title>
        <authorList>
            <person name="Lafos M."/>
            <person name="Maluk M."/>
            <person name="Batista M."/>
            <person name="Junghare M."/>
            <person name="Carmona M."/>
            <person name="Faoro H."/>
            <person name="Cruz L.M."/>
            <person name="Battistoni F."/>
            <person name="De Souza E."/>
            <person name="Pedrosa F."/>
            <person name="Chen W.-M."/>
            <person name="Poole P.S."/>
            <person name="Dixon R.A."/>
            <person name="James E.K."/>
        </authorList>
    </citation>
    <scope>NUCLEOTIDE SEQUENCE [LARGE SCALE GENOMIC DNA]</scope>
    <source>
        <strain evidence="9 10">T</strain>
    </source>
</reference>
<dbReference type="RefSeq" id="WP_169137811.1">
    <property type="nucleotide sequence ID" value="NZ_WTVS01000004.1"/>
</dbReference>
<evidence type="ECO:0000256" key="5">
    <source>
        <dbReference type="RuleBase" id="RU362125"/>
    </source>
</evidence>
<gene>
    <name evidence="9" type="ORF">GPA27_03315</name>
</gene>
<dbReference type="Pfam" id="PF02770">
    <property type="entry name" value="Acyl-CoA_dh_M"/>
    <property type="match status" value="1"/>
</dbReference>
<dbReference type="InterPro" id="IPR046373">
    <property type="entry name" value="Acyl-CoA_Oxase/DH_mid-dom_sf"/>
</dbReference>
<evidence type="ECO:0000256" key="1">
    <source>
        <dbReference type="ARBA" id="ARBA00001974"/>
    </source>
</evidence>
<evidence type="ECO:0000259" key="8">
    <source>
        <dbReference type="Pfam" id="PF02771"/>
    </source>
</evidence>
<evidence type="ECO:0000313" key="9">
    <source>
        <dbReference type="EMBL" id="NMF96424.1"/>
    </source>
</evidence>
<dbReference type="Gene3D" id="1.10.540.10">
    <property type="entry name" value="Acyl-CoA dehydrogenase/oxidase, N-terminal domain"/>
    <property type="match status" value="1"/>
</dbReference>
<protein>
    <submittedName>
        <fullName evidence="9">Acyl-CoA dehydrogenase</fullName>
    </submittedName>
</protein>
<evidence type="ECO:0000256" key="3">
    <source>
        <dbReference type="ARBA" id="ARBA00022630"/>
    </source>
</evidence>
<keyword evidence="4 5" id="KW-0274">FAD</keyword>
<dbReference type="SUPFAM" id="SSF56645">
    <property type="entry name" value="Acyl-CoA dehydrogenase NM domain-like"/>
    <property type="match status" value="1"/>
</dbReference>
<proteinExistence type="inferred from homology"/>
<evidence type="ECO:0000259" key="6">
    <source>
        <dbReference type="Pfam" id="PF00441"/>
    </source>
</evidence>
<dbReference type="InterPro" id="IPR006089">
    <property type="entry name" value="Acyl-CoA_DH_CS"/>
</dbReference>
<dbReference type="Proteomes" id="UP000634522">
    <property type="component" value="Unassembled WGS sequence"/>
</dbReference>
<dbReference type="InterPro" id="IPR006091">
    <property type="entry name" value="Acyl-CoA_Oxase/DH_mid-dom"/>
</dbReference>
<feature type="domain" description="Acyl-CoA oxidase/dehydrogenase middle" evidence="7">
    <location>
        <begin position="117"/>
        <end position="208"/>
    </location>
</feature>
<dbReference type="InterPro" id="IPR009075">
    <property type="entry name" value="AcylCo_DH/oxidase_C"/>
</dbReference>
<dbReference type="Pfam" id="PF00441">
    <property type="entry name" value="Acyl-CoA_dh_1"/>
    <property type="match status" value="1"/>
</dbReference>
<feature type="domain" description="Acyl-CoA dehydrogenase/oxidase N-terminal" evidence="8">
    <location>
        <begin position="5"/>
        <end position="113"/>
    </location>
</feature>
<comment type="caution">
    <text evidence="9">The sequence shown here is derived from an EMBL/GenBank/DDBJ whole genome shotgun (WGS) entry which is preliminary data.</text>
</comment>
<dbReference type="InterPro" id="IPR013786">
    <property type="entry name" value="AcylCoA_DH/ox_N"/>
</dbReference>
<evidence type="ECO:0000313" key="10">
    <source>
        <dbReference type="Proteomes" id="UP000634522"/>
    </source>
</evidence>
<dbReference type="EMBL" id="WTVS01000004">
    <property type="protein sequence ID" value="NMF96424.1"/>
    <property type="molecule type" value="Genomic_DNA"/>
</dbReference>
<evidence type="ECO:0000259" key="7">
    <source>
        <dbReference type="Pfam" id="PF02770"/>
    </source>
</evidence>
<comment type="cofactor">
    <cofactor evidence="1 5">
        <name>FAD</name>
        <dbReference type="ChEBI" id="CHEBI:57692"/>
    </cofactor>
</comment>
<sequence>MTSIHEEFREQVRRLAEEAIKPHAAVVDDEARFPVASIDAYKALELNGLPFPEALGGGSGDLLSQVIAIEEIARVCASSALVLFIPWAALTPLVWFGSDALKRKIVPSVAAGQCGASFCLTEPGGGSDLPGLKTRAERVSDGWLLNGQKRFISNVGWSDWYAVLARISEKQFGVFMVHRDDPGFSIGRHERKMGMRGSPTADILLEDCLIPDDRVVGDPGKGYEYMMQTLTYTRPLVSAQALGLAQGALDEAVRYTSERTQFKSKVSRFQMVRGMVADMAIAVEAARSILYRAVDIAGANDDRARCFASMAKTFCTDTAMSVTTDAIQLHGGYGYMKDYPVERMMRDAKVTQIWEGTNQIQRLLVAKYVYQD</sequence>
<dbReference type="PANTHER" id="PTHR43884">
    <property type="entry name" value="ACYL-COA DEHYDROGENASE"/>
    <property type="match status" value="1"/>
</dbReference>
<dbReference type="PROSITE" id="PS00073">
    <property type="entry name" value="ACYL_COA_DH_2"/>
    <property type="match status" value="1"/>
</dbReference>
<evidence type="ECO:0000256" key="2">
    <source>
        <dbReference type="ARBA" id="ARBA00009347"/>
    </source>
</evidence>
<keyword evidence="5" id="KW-0560">Oxidoreductase</keyword>
<keyword evidence="3 5" id="KW-0285">Flavoprotein</keyword>
<dbReference type="Gene3D" id="2.40.110.10">
    <property type="entry name" value="Butyryl-CoA Dehydrogenase, subunit A, domain 2"/>
    <property type="match status" value="1"/>
</dbReference>
<dbReference type="InterPro" id="IPR036250">
    <property type="entry name" value="AcylCo_DH-like_C"/>
</dbReference>